<keyword evidence="1" id="KW-0732">Signal</keyword>
<feature type="chain" id="PRO_5022704854" description="DUF4468 domain-containing protein" evidence="1">
    <location>
        <begin position="22"/>
        <end position="199"/>
    </location>
</feature>
<proteinExistence type="predicted"/>
<dbReference type="Proteomes" id="UP000324574">
    <property type="component" value="Unassembled WGS sequence"/>
</dbReference>
<gene>
    <name evidence="2" type="ORF">EPJ70_02995</name>
</gene>
<organism evidence="2 3">
    <name type="scientific">Brachyspira aalborgi</name>
    <dbReference type="NCBI Taxonomy" id="29522"/>
    <lineage>
        <taxon>Bacteria</taxon>
        <taxon>Pseudomonadati</taxon>
        <taxon>Spirochaetota</taxon>
        <taxon>Spirochaetia</taxon>
        <taxon>Brachyspirales</taxon>
        <taxon>Brachyspiraceae</taxon>
        <taxon>Brachyspira</taxon>
    </lineage>
</organism>
<evidence type="ECO:0000256" key="1">
    <source>
        <dbReference type="SAM" id="SignalP"/>
    </source>
</evidence>
<evidence type="ECO:0000313" key="2">
    <source>
        <dbReference type="EMBL" id="TXJ45370.1"/>
    </source>
</evidence>
<dbReference type="AlphaFoldDB" id="A0A5C8F9U0"/>
<reference evidence="2 3" key="1">
    <citation type="journal article" date="1992" name="Lakartidningen">
        <title>[Penicillin V and not amoxicillin is the first choice preparation in acute otitis].</title>
        <authorList>
            <person name="Kamme C."/>
            <person name="Lundgren K."/>
            <person name="Prellner K."/>
        </authorList>
    </citation>
    <scope>NUCLEOTIDE SEQUENCE [LARGE SCALE GENOMIC DNA]</scope>
    <source>
        <strain evidence="2 3">PC3714II</strain>
    </source>
</reference>
<accession>A0A5C8F9U0</accession>
<dbReference type="EMBL" id="SAYG01000006">
    <property type="protein sequence ID" value="TXJ45370.1"/>
    <property type="molecule type" value="Genomic_DNA"/>
</dbReference>
<feature type="signal peptide" evidence="1">
    <location>
        <begin position="1"/>
        <end position="21"/>
    </location>
</feature>
<evidence type="ECO:0000313" key="3">
    <source>
        <dbReference type="Proteomes" id="UP000324574"/>
    </source>
</evidence>
<name>A0A5C8F9U0_9SPIR</name>
<comment type="caution">
    <text evidence="2">The sequence shown here is derived from an EMBL/GenBank/DDBJ whole genome shotgun (WGS) entry which is preliminary data.</text>
</comment>
<protein>
    <recommendedName>
        <fullName evidence="4">DUF4468 domain-containing protein</fullName>
    </recommendedName>
</protein>
<sequence length="199" mass="23916">MKKIQKAIFIIFFIISFNLYSQNTQNTNSILSDIMSGKNYSAERDKLTSKINIFTSWKETYKYMRDGKFRFYKKFGRSLTLEFRYRSPHKIYVNNQTPIIFNFEDGSETQLYNIQKVIYSPYLMGSVEYYNIEVKYKFNDDGEFQNFANSPITNIRFNFFDYMNEQNFENMIMSPSITTNWQNKFSLFKEGIDKVNQLK</sequence>
<dbReference type="RefSeq" id="WP_147526021.1">
    <property type="nucleotide sequence ID" value="NZ_SAYG01000006.1"/>
</dbReference>
<evidence type="ECO:0008006" key="4">
    <source>
        <dbReference type="Google" id="ProtNLM"/>
    </source>
</evidence>